<dbReference type="KEGG" id="bmx:BMS_1062"/>
<organism evidence="2 3">
    <name type="scientific">Halobacteriovorax marinus (strain ATCC BAA-682 / DSM 15412 / SJ)</name>
    <name type="common">Bacteriovorax marinus</name>
    <dbReference type="NCBI Taxonomy" id="862908"/>
    <lineage>
        <taxon>Bacteria</taxon>
        <taxon>Pseudomonadati</taxon>
        <taxon>Bdellovibrionota</taxon>
        <taxon>Bacteriovoracia</taxon>
        <taxon>Bacteriovoracales</taxon>
        <taxon>Halobacteriovoraceae</taxon>
        <taxon>Halobacteriovorax</taxon>
    </lineage>
</organism>
<dbReference type="CDD" id="cd04301">
    <property type="entry name" value="NAT_SF"/>
    <property type="match status" value="1"/>
</dbReference>
<dbReference type="HOGENOM" id="CLU_127573_0_0_7"/>
<sequence>MRGMSDLTIEYFLYDQISSDIVKEIVSMEREIFPSPMKEEKIARELSSKFNITILIAYEEGNPIGYKVGFERSKRIYYSWIGGVIPIHRGKGIASELMRRQHQIITEMGYRVVCTQTSNSFKPMVILNLNSGFDIKGVIQSTGDDYLTIVMEKALS</sequence>
<dbReference type="InterPro" id="IPR016181">
    <property type="entry name" value="Acyl_CoA_acyltransferase"/>
</dbReference>
<feature type="domain" description="N-acetyltransferase" evidence="1">
    <location>
        <begin position="12"/>
        <end position="156"/>
    </location>
</feature>
<dbReference type="GO" id="GO:0016747">
    <property type="term" value="F:acyltransferase activity, transferring groups other than amino-acyl groups"/>
    <property type="evidence" value="ECO:0007669"/>
    <property type="project" value="InterPro"/>
</dbReference>
<keyword evidence="3" id="KW-1185">Reference proteome</keyword>
<protein>
    <recommendedName>
        <fullName evidence="1">N-acetyltransferase domain-containing protein</fullName>
    </recommendedName>
</protein>
<dbReference type="EMBL" id="FQ312005">
    <property type="protein sequence ID" value="CBW25946.1"/>
    <property type="molecule type" value="Genomic_DNA"/>
</dbReference>
<name>E1WY98_HALMS</name>
<evidence type="ECO:0000259" key="1">
    <source>
        <dbReference type="PROSITE" id="PS51186"/>
    </source>
</evidence>
<dbReference type="Pfam" id="PF00583">
    <property type="entry name" value="Acetyltransf_1"/>
    <property type="match status" value="1"/>
</dbReference>
<dbReference type="SUPFAM" id="SSF55729">
    <property type="entry name" value="Acyl-CoA N-acyltransferases (Nat)"/>
    <property type="match status" value="1"/>
</dbReference>
<dbReference type="InterPro" id="IPR000182">
    <property type="entry name" value="GNAT_dom"/>
</dbReference>
<dbReference type="eggNOG" id="COG3375">
    <property type="taxonomic scope" value="Bacteria"/>
</dbReference>
<proteinExistence type="predicted"/>
<reference evidence="3" key="1">
    <citation type="journal article" date="2013" name="ISME J.">
        <title>A small predatory core genome in the divergent marine Bacteriovorax marinus SJ and the terrestrial Bdellovibrio bacteriovorus.</title>
        <authorList>
            <person name="Crossman L.C."/>
            <person name="Chen H."/>
            <person name="Cerdeno-Tarraga A.M."/>
            <person name="Brooks K."/>
            <person name="Quail M.A."/>
            <person name="Pineiro S.A."/>
            <person name="Hobley L."/>
            <person name="Sockett R.E."/>
            <person name="Bentley S.D."/>
            <person name="Parkhill J."/>
            <person name="Williams H.N."/>
            <person name="Stine O.C."/>
        </authorList>
    </citation>
    <scope>NUCLEOTIDE SEQUENCE [LARGE SCALE GENOMIC DNA]</scope>
    <source>
        <strain evidence="3">ATCC BAA-682 / DSM 15412 / SJ</strain>
    </source>
</reference>
<evidence type="ECO:0000313" key="2">
    <source>
        <dbReference type="EMBL" id="CBW25946.1"/>
    </source>
</evidence>
<accession>E1WY98</accession>
<dbReference type="PROSITE" id="PS51186">
    <property type="entry name" value="GNAT"/>
    <property type="match status" value="1"/>
</dbReference>
<gene>
    <name evidence="2" type="ordered locus">BMS_1062</name>
</gene>
<dbReference type="AlphaFoldDB" id="E1WY98"/>
<dbReference type="PATRIC" id="fig|862908.3.peg.1012"/>
<dbReference type="STRING" id="862908.BMS_1062"/>
<dbReference type="Proteomes" id="UP000008963">
    <property type="component" value="Chromosome"/>
</dbReference>
<dbReference type="Gene3D" id="3.40.630.30">
    <property type="match status" value="1"/>
</dbReference>
<evidence type="ECO:0000313" key="3">
    <source>
        <dbReference type="Proteomes" id="UP000008963"/>
    </source>
</evidence>